<dbReference type="Pfam" id="PF03061">
    <property type="entry name" value="4HBT"/>
    <property type="match status" value="1"/>
</dbReference>
<dbReference type="SUPFAM" id="SSF54637">
    <property type="entry name" value="Thioesterase/thiol ester dehydrase-isomerase"/>
    <property type="match status" value="1"/>
</dbReference>
<reference evidence="5 6" key="1">
    <citation type="submission" date="2018-05" db="EMBL/GenBank/DDBJ databases">
        <title>Chitinophaga sp. K3CV102501T nov., isolated from isolated from a monsoon evergreen broad-leaved forest soil.</title>
        <authorList>
            <person name="Lv Y."/>
        </authorList>
    </citation>
    <scope>NUCLEOTIDE SEQUENCE [LARGE SCALE GENOMIC DNA]</scope>
    <source>
        <strain evidence="5 6">GDMCC 1.1325</strain>
    </source>
</reference>
<dbReference type="OrthoDB" id="9791628at2"/>
<dbReference type="PANTHER" id="PTHR11049">
    <property type="entry name" value="ACYL COENZYME A THIOESTER HYDROLASE"/>
    <property type="match status" value="1"/>
</dbReference>
<dbReference type="Pfam" id="PF14375">
    <property type="entry name" value="Cys_rich_CWC"/>
    <property type="match status" value="1"/>
</dbReference>
<dbReference type="InterPro" id="IPR032720">
    <property type="entry name" value="Cys_rich_CWC"/>
</dbReference>
<evidence type="ECO:0000313" key="6">
    <source>
        <dbReference type="Proteomes" id="UP000253410"/>
    </source>
</evidence>
<dbReference type="GO" id="GO:0052816">
    <property type="term" value="F:long-chain fatty acyl-CoA hydrolase activity"/>
    <property type="evidence" value="ECO:0007669"/>
    <property type="project" value="TreeGrafter"/>
</dbReference>
<dbReference type="Gene3D" id="3.10.129.10">
    <property type="entry name" value="Hotdog Thioesterase"/>
    <property type="match status" value="1"/>
</dbReference>
<sequence length="201" mass="22907">MQKHETISCPRCQRPFECRVNNIRNCQCSGVLLTTEERFQIGEQYQGCLCADCLHEMKTALQQPALQHTKTMAYEEQIERSVTRIFKAVFPNTVNHYDTLFGGTAMHLMDEVAFITATRFTKMRTVTVSSDRIDFKKPIPHGTIIELVGTVVHVGNTSLKVQVDVFVEQMYLDHREKAISGTFTFVAIDENKKPIPIRIPA</sequence>
<comment type="similarity">
    <text evidence="1">Belongs to the acyl coenzyme A hydrolase family.</text>
</comment>
<dbReference type="InterPro" id="IPR029069">
    <property type="entry name" value="HotDog_dom_sf"/>
</dbReference>
<dbReference type="GO" id="GO:0005829">
    <property type="term" value="C:cytosol"/>
    <property type="evidence" value="ECO:0007669"/>
    <property type="project" value="TreeGrafter"/>
</dbReference>
<gene>
    <name evidence="5" type="ORF">DF182_19635</name>
</gene>
<proteinExistence type="inferred from homology"/>
<evidence type="ECO:0000313" key="5">
    <source>
        <dbReference type="EMBL" id="RBL88778.1"/>
    </source>
</evidence>
<dbReference type="InterPro" id="IPR040170">
    <property type="entry name" value="Cytosol_ACT"/>
</dbReference>
<dbReference type="GO" id="GO:0009062">
    <property type="term" value="P:fatty acid catabolic process"/>
    <property type="evidence" value="ECO:0007669"/>
    <property type="project" value="TreeGrafter"/>
</dbReference>
<evidence type="ECO:0000256" key="2">
    <source>
        <dbReference type="ARBA" id="ARBA00022801"/>
    </source>
</evidence>
<evidence type="ECO:0000259" key="4">
    <source>
        <dbReference type="PROSITE" id="PS51770"/>
    </source>
</evidence>
<organism evidence="5 6">
    <name type="scientific">Chitinophaga flava</name>
    <dbReference type="NCBI Taxonomy" id="2259036"/>
    <lineage>
        <taxon>Bacteria</taxon>
        <taxon>Pseudomonadati</taxon>
        <taxon>Bacteroidota</taxon>
        <taxon>Chitinophagia</taxon>
        <taxon>Chitinophagales</taxon>
        <taxon>Chitinophagaceae</taxon>
        <taxon>Chitinophaga</taxon>
    </lineage>
</organism>
<evidence type="ECO:0000256" key="1">
    <source>
        <dbReference type="ARBA" id="ARBA00010458"/>
    </source>
</evidence>
<name>A0A365XRL9_9BACT</name>
<dbReference type="Proteomes" id="UP000253410">
    <property type="component" value="Unassembled WGS sequence"/>
</dbReference>
<dbReference type="GO" id="GO:0006637">
    <property type="term" value="P:acyl-CoA metabolic process"/>
    <property type="evidence" value="ECO:0007669"/>
    <property type="project" value="TreeGrafter"/>
</dbReference>
<dbReference type="CDD" id="cd03442">
    <property type="entry name" value="BFIT_BACH"/>
    <property type="match status" value="1"/>
</dbReference>
<keyword evidence="6" id="KW-1185">Reference proteome</keyword>
<dbReference type="AlphaFoldDB" id="A0A365XRL9"/>
<comment type="caution">
    <text evidence="5">The sequence shown here is derived from an EMBL/GenBank/DDBJ whole genome shotgun (WGS) entry which is preliminary data.</text>
</comment>
<dbReference type="PANTHER" id="PTHR11049:SF24">
    <property type="entry name" value="CYTOSOLIC ACYL COENZYME A THIOESTER HYDROLASE"/>
    <property type="match status" value="1"/>
</dbReference>
<dbReference type="InterPro" id="IPR006683">
    <property type="entry name" value="Thioestr_dom"/>
</dbReference>
<protein>
    <recommendedName>
        <fullName evidence="4">HotDog ACOT-type domain-containing protein</fullName>
    </recommendedName>
</protein>
<keyword evidence="2 3" id="KW-0378">Hydrolase</keyword>
<feature type="domain" description="HotDog ACOT-type" evidence="4">
    <location>
        <begin position="79"/>
        <end position="191"/>
    </location>
</feature>
<dbReference type="PROSITE" id="PS51770">
    <property type="entry name" value="HOTDOG_ACOT"/>
    <property type="match status" value="1"/>
</dbReference>
<dbReference type="RefSeq" id="WP_113617520.1">
    <property type="nucleotide sequence ID" value="NZ_QFFJ01000002.1"/>
</dbReference>
<dbReference type="InterPro" id="IPR033120">
    <property type="entry name" value="HOTDOG_ACOT"/>
</dbReference>
<dbReference type="EMBL" id="QFFJ01000002">
    <property type="protein sequence ID" value="RBL88778.1"/>
    <property type="molecule type" value="Genomic_DNA"/>
</dbReference>
<evidence type="ECO:0000256" key="3">
    <source>
        <dbReference type="PROSITE-ProRule" id="PRU01106"/>
    </source>
</evidence>
<accession>A0A365XRL9</accession>